<feature type="chain" id="PRO_5014835117" description="Probable purine permease" evidence="7">
    <location>
        <begin position="21"/>
        <end position="368"/>
    </location>
</feature>
<feature type="transmembrane region" description="Helical" evidence="6">
    <location>
        <begin position="242"/>
        <end position="264"/>
    </location>
</feature>
<keyword evidence="3 6" id="KW-0812">Transmembrane</keyword>
<keyword evidence="2 6" id="KW-0813">Transport</keyword>
<sequence>MWRLRMTIFTLFVLFGQSAAILLGRLYYNKGGKSKWTATLVQVAGFPILIPYYCISPPKNPTTNSIHRNEPSTIILALIYVSLGVFQAVNSMMSSIGLLHLPVSTFSLICASQLTFNAFFSFLLNSQKFTPFIINSLVLLNISSALLVFQTNSTNPTRNSNVMYEIGLFCTVVASAGYGLMLSLTQLSFQKVLRRETFTVILELIIYQSLFATCATLVGLFASGEWKGLNREMEDFELGKFLYVNTLIWTAIDWQIFTIGAVGLILEVSSLFSNVISVLGFAFIPVLAVIFFHDEMDGVKVISMVLAIWGFISYFYQHYLDDSECKAENRDVKEISMLPLLKEVTDEKDGIKNIYLKVPLSTEKDIQT</sequence>
<gene>
    <name evidence="8" type="ORF">FSB_LOCUS58876</name>
</gene>
<evidence type="ECO:0000256" key="5">
    <source>
        <dbReference type="ARBA" id="ARBA00023136"/>
    </source>
</evidence>
<comment type="caution">
    <text evidence="6">Lacks conserved residue(s) required for the propagation of feature annotation.</text>
</comment>
<protein>
    <recommendedName>
        <fullName evidence="6">Probable purine permease</fullName>
    </recommendedName>
</protein>
<dbReference type="GO" id="GO:0015211">
    <property type="term" value="F:purine nucleoside transmembrane transporter activity"/>
    <property type="evidence" value="ECO:0007669"/>
    <property type="project" value="UniProtKB-UniRule"/>
</dbReference>
<comment type="similarity">
    <text evidence="1 6">Belongs to the purine permeases (TC 2.A.7.14) family.</text>
</comment>
<reference evidence="8" key="1">
    <citation type="submission" date="2018-02" db="EMBL/GenBank/DDBJ databases">
        <authorList>
            <person name="Cohen D.B."/>
            <person name="Kent A.D."/>
        </authorList>
    </citation>
    <scope>NUCLEOTIDE SEQUENCE</scope>
</reference>
<keyword evidence="4 6" id="KW-1133">Transmembrane helix</keyword>
<evidence type="ECO:0000313" key="8">
    <source>
        <dbReference type="EMBL" id="SPD30994.1"/>
    </source>
</evidence>
<feature type="transmembrane region" description="Helical" evidence="6">
    <location>
        <begin position="99"/>
        <end position="120"/>
    </location>
</feature>
<accession>A0A2N9J334</accession>
<evidence type="ECO:0000256" key="6">
    <source>
        <dbReference type="RuleBase" id="RU368015"/>
    </source>
</evidence>
<keyword evidence="5 6" id="KW-0472">Membrane</keyword>
<evidence type="ECO:0000256" key="1">
    <source>
        <dbReference type="ARBA" id="ARBA00006213"/>
    </source>
</evidence>
<dbReference type="PANTHER" id="PTHR31376">
    <property type="entry name" value="OS09G0467300 PROTEIN-RELATED"/>
    <property type="match status" value="1"/>
</dbReference>
<evidence type="ECO:0000256" key="4">
    <source>
        <dbReference type="ARBA" id="ARBA00022989"/>
    </source>
</evidence>
<feature type="transmembrane region" description="Helical" evidence="6">
    <location>
        <begin position="132"/>
        <end position="150"/>
    </location>
</feature>
<feature type="signal peptide" evidence="7">
    <location>
        <begin position="1"/>
        <end position="20"/>
    </location>
</feature>
<dbReference type="Pfam" id="PF16913">
    <property type="entry name" value="PUNUT"/>
    <property type="match status" value="1"/>
</dbReference>
<feature type="transmembrane region" description="Helical" evidence="6">
    <location>
        <begin position="298"/>
        <end position="316"/>
    </location>
</feature>
<name>A0A2N9J334_FAGSY</name>
<comment type="subcellular location">
    <subcellularLocation>
        <location evidence="6">Membrane</location>
        <topology evidence="6">Multi-pass membrane protein</topology>
    </subcellularLocation>
</comment>
<dbReference type="GO" id="GO:0005345">
    <property type="term" value="F:purine nucleobase transmembrane transporter activity"/>
    <property type="evidence" value="ECO:0007669"/>
    <property type="project" value="UniProtKB-UniRule"/>
</dbReference>
<dbReference type="InterPro" id="IPR030182">
    <property type="entry name" value="PUP_plant"/>
</dbReference>
<feature type="transmembrane region" description="Helical" evidence="6">
    <location>
        <begin position="271"/>
        <end position="292"/>
    </location>
</feature>
<feature type="transmembrane region" description="Helical" evidence="6">
    <location>
        <begin position="162"/>
        <end position="185"/>
    </location>
</feature>
<dbReference type="GO" id="GO:0016020">
    <property type="term" value="C:membrane"/>
    <property type="evidence" value="ECO:0007669"/>
    <property type="project" value="UniProtKB-SubCell"/>
</dbReference>
<feature type="transmembrane region" description="Helical" evidence="6">
    <location>
        <begin position="197"/>
        <end position="222"/>
    </location>
</feature>
<feature type="transmembrane region" description="Helical" evidence="6">
    <location>
        <begin position="36"/>
        <end position="54"/>
    </location>
</feature>
<evidence type="ECO:0000256" key="3">
    <source>
        <dbReference type="ARBA" id="ARBA00022692"/>
    </source>
</evidence>
<feature type="transmembrane region" description="Helical" evidence="6">
    <location>
        <begin position="74"/>
        <end position="93"/>
    </location>
</feature>
<dbReference type="PANTHER" id="PTHR31376:SF17">
    <property type="entry name" value="PURINE PERMEASE 21-RELATED"/>
    <property type="match status" value="1"/>
</dbReference>
<proteinExistence type="inferred from homology"/>
<dbReference type="EMBL" id="OIVN01006341">
    <property type="protein sequence ID" value="SPD30994.1"/>
    <property type="molecule type" value="Genomic_DNA"/>
</dbReference>
<evidence type="ECO:0000256" key="7">
    <source>
        <dbReference type="SAM" id="SignalP"/>
    </source>
</evidence>
<organism evidence="8">
    <name type="scientific">Fagus sylvatica</name>
    <name type="common">Beechnut</name>
    <dbReference type="NCBI Taxonomy" id="28930"/>
    <lineage>
        <taxon>Eukaryota</taxon>
        <taxon>Viridiplantae</taxon>
        <taxon>Streptophyta</taxon>
        <taxon>Embryophyta</taxon>
        <taxon>Tracheophyta</taxon>
        <taxon>Spermatophyta</taxon>
        <taxon>Magnoliopsida</taxon>
        <taxon>eudicotyledons</taxon>
        <taxon>Gunneridae</taxon>
        <taxon>Pentapetalae</taxon>
        <taxon>rosids</taxon>
        <taxon>fabids</taxon>
        <taxon>Fagales</taxon>
        <taxon>Fagaceae</taxon>
        <taxon>Fagus</taxon>
    </lineage>
</organism>
<keyword evidence="7" id="KW-0732">Signal</keyword>
<dbReference type="AlphaFoldDB" id="A0A2N9J334"/>
<evidence type="ECO:0000256" key="2">
    <source>
        <dbReference type="ARBA" id="ARBA00022448"/>
    </source>
</evidence>